<dbReference type="PANTHER" id="PTHR10909">
    <property type="entry name" value="ELECTRON TRANSPORT OXIDOREDUCTASE"/>
    <property type="match status" value="1"/>
</dbReference>
<dbReference type="GO" id="GO:0005777">
    <property type="term" value="C:peroxisome"/>
    <property type="evidence" value="ECO:0007669"/>
    <property type="project" value="InterPro"/>
</dbReference>
<dbReference type="GeneID" id="20678268"/>
<dbReference type="Gene3D" id="1.20.140.10">
    <property type="entry name" value="Butyryl-CoA Dehydrogenase, subunit A, domain 3"/>
    <property type="match status" value="1"/>
</dbReference>
<dbReference type="InterPro" id="IPR036250">
    <property type="entry name" value="AcylCo_DH-like_C"/>
</dbReference>
<keyword evidence="2" id="KW-1185">Reference proteome</keyword>
<dbReference type="eggNOG" id="KOG0135">
    <property type="taxonomic scope" value="Eukaryota"/>
</dbReference>
<reference evidence="1 2" key="1">
    <citation type="journal article" date="2012" name="New Phytol.">
        <title>Insight into trade-off between wood decay and parasitism from the genome of a fungal forest pathogen.</title>
        <authorList>
            <person name="Olson A."/>
            <person name="Aerts A."/>
            <person name="Asiegbu F."/>
            <person name="Belbahri L."/>
            <person name="Bouzid O."/>
            <person name="Broberg A."/>
            <person name="Canback B."/>
            <person name="Coutinho P.M."/>
            <person name="Cullen D."/>
            <person name="Dalman K."/>
            <person name="Deflorio G."/>
            <person name="van Diepen L.T."/>
            <person name="Dunand C."/>
            <person name="Duplessis S."/>
            <person name="Durling M."/>
            <person name="Gonthier P."/>
            <person name="Grimwood J."/>
            <person name="Fossdal C.G."/>
            <person name="Hansson D."/>
            <person name="Henrissat B."/>
            <person name="Hietala A."/>
            <person name="Himmelstrand K."/>
            <person name="Hoffmeister D."/>
            <person name="Hogberg N."/>
            <person name="James T.Y."/>
            <person name="Karlsson M."/>
            <person name="Kohler A."/>
            <person name="Kues U."/>
            <person name="Lee Y.H."/>
            <person name="Lin Y.C."/>
            <person name="Lind M."/>
            <person name="Lindquist E."/>
            <person name="Lombard V."/>
            <person name="Lucas S."/>
            <person name="Lunden K."/>
            <person name="Morin E."/>
            <person name="Murat C."/>
            <person name="Park J."/>
            <person name="Raffaello T."/>
            <person name="Rouze P."/>
            <person name="Salamov A."/>
            <person name="Schmutz J."/>
            <person name="Solheim H."/>
            <person name="Stahlberg J."/>
            <person name="Velez H."/>
            <person name="de Vries R.P."/>
            <person name="Wiebenga A."/>
            <person name="Woodward S."/>
            <person name="Yakovlev I."/>
            <person name="Garbelotto M."/>
            <person name="Martin F."/>
            <person name="Grigoriev I.V."/>
            <person name="Stenlid J."/>
        </authorList>
    </citation>
    <scope>NUCLEOTIDE SEQUENCE [LARGE SCALE GENOMIC DNA]</scope>
    <source>
        <strain evidence="1 2">TC 32-1</strain>
    </source>
</reference>
<dbReference type="KEGG" id="hir:HETIRDRAFT_53722"/>
<evidence type="ECO:0000313" key="1">
    <source>
        <dbReference type="EMBL" id="ETW76220.1"/>
    </source>
</evidence>
<dbReference type="GO" id="GO:0005504">
    <property type="term" value="F:fatty acid binding"/>
    <property type="evidence" value="ECO:0007669"/>
    <property type="project" value="TreeGrafter"/>
</dbReference>
<dbReference type="InParanoid" id="W4JSZ0"/>
<dbReference type="InterPro" id="IPR012258">
    <property type="entry name" value="Acyl-CoA_oxidase"/>
</dbReference>
<accession>W4JSZ0</accession>
<dbReference type="STRING" id="747525.W4JSZ0"/>
<dbReference type="PANTHER" id="PTHR10909:SF382">
    <property type="entry name" value="ACYL-COENZYME A OXIDASE"/>
    <property type="match status" value="1"/>
</dbReference>
<protein>
    <recommendedName>
        <fullName evidence="3">Acyl-CoA dehydrogenase NM domain-like protein</fullName>
    </recommendedName>
</protein>
<proteinExistence type="predicted"/>
<dbReference type="SUPFAM" id="SSF47203">
    <property type="entry name" value="Acyl-CoA dehydrogenase C-terminal domain-like"/>
    <property type="match status" value="1"/>
</dbReference>
<dbReference type="SUPFAM" id="SSF56645">
    <property type="entry name" value="Acyl-CoA dehydrogenase NM domain-like"/>
    <property type="match status" value="1"/>
</dbReference>
<dbReference type="GO" id="GO:0033540">
    <property type="term" value="P:fatty acid beta-oxidation using acyl-CoA oxidase"/>
    <property type="evidence" value="ECO:0007669"/>
    <property type="project" value="TreeGrafter"/>
</dbReference>
<dbReference type="GO" id="GO:0055088">
    <property type="term" value="P:lipid homeostasis"/>
    <property type="evidence" value="ECO:0007669"/>
    <property type="project" value="TreeGrafter"/>
</dbReference>
<dbReference type="AlphaFoldDB" id="W4JSZ0"/>
<dbReference type="Proteomes" id="UP000030671">
    <property type="component" value="Unassembled WGS sequence"/>
</dbReference>
<gene>
    <name evidence="1" type="ORF">HETIRDRAFT_53722</name>
</gene>
<dbReference type="GO" id="GO:0071949">
    <property type="term" value="F:FAD binding"/>
    <property type="evidence" value="ECO:0007669"/>
    <property type="project" value="InterPro"/>
</dbReference>
<dbReference type="Gene3D" id="2.40.110.10">
    <property type="entry name" value="Butyryl-CoA Dehydrogenase, subunit A, domain 2"/>
    <property type="match status" value="1"/>
</dbReference>
<dbReference type="RefSeq" id="XP_009551853.1">
    <property type="nucleotide sequence ID" value="XM_009553558.1"/>
</dbReference>
<dbReference type="OrthoDB" id="538336at2759"/>
<dbReference type="InterPro" id="IPR009100">
    <property type="entry name" value="AcylCoA_DH/oxidase_NM_dom_sf"/>
</dbReference>
<name>W4JSZ0_HETIT</name>
<evidence type="ECO:0008006" key="3">
    <source>
        <dbReference type="Google" id="ProtNLM"/>
    </source>
</evidence>
<dbReference type="InterPro" id="IPR046373">
    <property type="entry name" value="Acyl-CoA_Oxase/DH_mid-dom_sf"/>
</dbReference>
<dbReference type="EMBL" id="KI925465">
    <property type="protein sequence ID" value="ETW76220.1"/>
    <property type="molecule type" value="Genomic_DNA"/>
</dbReference>
<dbReference type="HOGENOM" id="CLU_028041_1_0_1"/>
<organism evidence="1 2">
    <name type="scientific">Heterobasidion irregulare (strain TC 32-1)</name>
    <dbReference type="NCBI Taxonomy" id="747525"/>
    <lineage>
        <taxon>Eukaryota</taxon>
        <taxon>Fungi</taxon>
        <taxon>Dikarya</taxon>
        <taxon>Basidiomycota</taxon>
        <taxon>Agaricomycotina</taxon>
        <taxon>Agaricomycetes</taxon>
        <taxon>Russulales</taxon>
        <taxon>Bondarzewiaceae</taxon>
        <taxon>Heterobasidion</taxon>
        <taxon>Heterobasidion annosum species complex</taxon>
    </lineage>
</organism>
<evidence type="ECO:0000313" key="2">
    <source>
        <dbReference type="Proteomes" id="UP000030671"/>
    </source>
</evidence>
<dbReference type="GO" id="GO:0003997">
    <property type="term" value="F:acyl-CoA oxidase activity"/>
    <property type="evidence" value="ECO:0007669"/>
    <property type="project" value="InterPro"/>
</dbReference>
<sequence length="564" mass="61834">MPSCTQTASHLLETAIFKRSTYRLSSSERAQLSYERAKAIGLAFHMTLEDISMLTEKFWDCHADPILVHDGAATTLLTIQLNLVTGTLAHYVRDRNDLRPLIDDLLSFRKFGQFLLTEQGHGLDAQNLETTATWIPTGGFCLHTPYPRAAKYMPPTIPIGTPCTGIVFARLVFNGESHGIRSFIVELNDGTQMCSGITARLLPPRGGTNPVNHCLTYFDSVQLPQSALLGPLEPSQSPHKDFAQSIWRVAVGSIALTSIALSAMGFYCHIGALYSLRRTVTVSDGSRIPILHFRTQQIPILTATAQFYVLQAFSRWATALFSSSDLDPQIRRGIAACVKAAIVQRSLAAALSISERCGAQGLFEMNQMSGTLSEIRGIAIAEGDILALSIRLTTELLLGRYELPRSTHPDSLLARHEIGIFEEHRRFIASVPGHRSQEVNRRVLPHCQAIVEAIGHRMAYDAAVASGVEPCLVDLYVASVIKLDPAWYVEHAGLGRGTQAEMESVALDAVLPRLSSLVGRLHNEPHLTAPIVSDAAWDGFVAELELFGRGGSDMRMDTHPQPRL</sequence>